<dbReference type="Gene3D" id="2.40.30.270">
    <property type="match status" value="1"/>
</dbReference>
<sequence>MAPKAPGNKKLSAAQPTAAACDVLVSFPSSLSARQRAFLHEVAESTGLHHASEGTGDGRFIIMGSQKPGARKVAVPVPKGGSFSDADLCAALLTHLGLDVSDRFPSTSAPNARPSRNNVGAAPGKPEEPASVEAFVELSRRLIDMEREAEIAQAEAETSLCSPEAAQARGRALLNLRVDDVEGGLLGRTLLTLISNKGYGAGGAAPELPPHKFGPHDVVALRPSRGPADGAPLVSGVIYRVRETAIIFAVDEAPEEGLDQPLRLDKLANEVTYQRMRGTLDALLRVRNGTAATPDGRLLPGGLVVDVVFGRREAQIAAAAPAWTALNKGLDESQRSAVSLALASQDVALVHGPPGTGKTTAVVEIILQEVARGSRVLAAAASNIAVDNLVERLVRADPKLKLVRLGHPARLLPQVLDSSLEAHVLRSDNSALARDCRAEIKDINCRLLKLGPRDRAERRALRGDLRRLAKEERQRQEAAVAEVIKGAQVICCTLTGVAHRQLDAELFDVAVVDEAAQALEAATWGALLRARRAVLAGDHLQLPPTVVSDEAARMGLARTLFERLQRSLPGASAMLTVQYRMNKAIMQWSSDELYEGRLTAHDSVAEHTLVEIVGASPSASTPAGKSGKTGAASSSKAGGGKKASSKSKSGKAPAPGAGSSAPEAGDKAGPLPVLLLIDTAGCGYEEQQEAEGSSYANPGEAKAVMAHVQRLMRRGIAPSSIGIITPYNAQVAHLKELRQELSGSSVLEISSVDGFQGREKEAIIISMVRSNDAGEVGFLSDRRRMNVAVTRARRHCAVVCDSETVSNDGFLKRLVEYFSAHGEYSSAAELVPDA</sequence>
<organism evidence="15 16">
    <name type="scientific">Pleodorina starrii</name>
    <dbReference type="NCBI Taxonomy" id="330485"/>
    <lineage>
        <taxon>Eukaryota</taxon>
        <taxon>Viridiplantae</taxon>
        <taxon>Chlorophyta</taxon>
        <taxon>core chlorophytes</taxon>
        <taxon>Chlorophyceae</taxon>
        <taxon>CS clade</taxon>
        <taxon>Chlamydomonadales</taxon>
        <taxon>Volvocaceae</taxon>
        <taxon>Pleodorina</taxon>
    </lineage>
</organism>
<dbReference type="InterPro" id="IPR001374">
    <property type="entry name" value="R3H_dom"/>
</dbReference>
<dbReference type="CDD" id="cd18044">
    <property type="entry name" value="DEXXQc_SMUBP2"/>
    <property type="match status" value="1"/>
</dbReference>
<proteinExistence type="inferred from homology"/>
<dbReference type="InterPro" id="IPR041677">
    <property type="entry name" value="DNA2/NAM7_AAA_11"/>
</dbReference>
<dbReference type="InterPro" id="IPR047187">
    <property type="entry name" value="SF1_C_Upf1"/>
</dbReference>
<gene>
    <name evidence="15" type="primary">PLEST012221</name>
    <name evidence="15" type="ORF">PLESTB_001242900</name>
</gene>
<dbReference type="Pfam" id="PF21138">
    <property type="entry name" value="SMUBP-2_HCS1_1B"/>
    <property type="match status" value="1"/>
</dbReference>
<dbReference type="SUPFAM" id="SSF82708">
    <property type="entry name" value="R3H domain"/>
    <property type="match status" value="1"/>
</dbReference>
<dbReference type="GO" id="GO:0005634">
    <property type="term" value="C:nucleus"/>
    <property type="evidence" value="ECO:0007669"/>
    <property type="project" value="UniProtKB-SubCell"/>
</dbReference>
<evidence type="ECO:0000256" key="10">
    <source>
        <dbReference type="ARBA" id="ARBA00023242"/>
    </source>
</evidence>
<dbReference type="InterPro" id="IPR048761">
    <property type="entry name" value="SMUBP-2_HCS1_1B"/>
</dbReference>
<dbReference type="Pfam" id="PF01424">
    <property type="entry name" value="R3H"/>
    <property type="match status" value="1"/>
</dbReference>
<evidence type="ECO:0000256" key="8">
    <source>
        <dbReference type="ARBA" id="ARBA00022806"/>
    </source>
</evidence>
<reference evidence="15 16" key="1">
    <citation type="journal article" date="2023" name="Commun. Biol.">
        <title>Reorganization of the ancestral sex-determining regions during the evolution of trioecy in Pleodorina starrii.</title>
        <authorList>
            <person name="Takahashi K."/>
            <person name="Suzuki S."/>
            <person name="Kawai-Toyooka H."/>
            <person name="Yamamoto K."/>
            <person name="Hamaji T."/>
            <person name="Ootsuki R."/>
            <person name="Yamaguchi H."/>
            <person name="Kawachi M."/>
            <person name="Higashiyama T."/>
            <person name="Nozaki H."/>
        </authorList>
    </citation>
    <scope>NUCLEOTIDE SEQUENCE [LARGE SCALE GENOMIC DNA]</scope>
    <source>
        <strain evidence="15 16">NIES-4479</strain>
    </source>
</reference>
<feature type="compositionally biased region" description="Polar residues" evidence="12">
    <location>
        <begin position="105"/>
        <end position="118"/>
    </location>
</feature>
<keyword evidence="16" id="KW-1185">Reference proteome</keyword>
<accession>A0A9W6F5U6</accession>
<dbReference type="GO" id="GO:0005524">
    <property type="term" value="F:ATP binding"/>
    <property type="evidence" value="ECO:0007669"/>
    <property type="project" value="UniProtKB-KW"/>
</dbReference>
<keyword evidence="6" id="KW-0547">Nucleotide-binding</keyword>
<dbReference type="PROSITE" id="PS51257">
    <property type="entry name" value="PROKAR_LIPOPROTEIN"/>
    <property type="match status" value="1"/>
</dbReference>
<keyword evidence="5" id="KW-0963">Cytoplasm</keyword>
<name>A0A9W6F5U6_9CHLO</name>
<dbReference type="Gene3D" id="3.30.1370.50">
    <property type="entry name" value="R3H-like domain"/>
    <property type="match status" value="1"/>
</dbReference>
<dbReference type="SMART" id="SM00487">
    <property type="entry name" value="DEXDc"/>
    <property type="match status" value="1"/>
</dbReference>
<dbReference type="PANTHER" id="PTHR43788:SF8">
    <property type="entry name" value="DNA-BINDING PROTEIN SMUBP-2"/>
    <property type="match status" value="1"/>
</dbReference>
<dbReference type="InterPro" id="IPR003593">
    <property type="entry name" value="AAA+_ATPase"/>
</dbReference>
<dbReference type="PANTHER" id="PTHR43788">
    <property type="entry name" value="DNA2/NAM7 HELICASE FAMILY MEMBER"/>
    <property type="match status" value="1"/>
</dbReference>
<dbReference type="InterPro" id="IPR036867">
    <property type="entry name" value="R3H_dom_sf"/>
</dbReference>
<evidence type="ECO:0000256" key="4">
    <source>
        <dbReference type="ARBA" id="ARBA00012551"/>
    </source>
</evidence>
<feature type="compositionally biased region" description="Low complexity" evidence="12">
    <location>
        <begin position="622"/>
        <end position="636"/>
    </location>
</feature>
<dbReference type="SUPFAM" id="SSF52540">
    <property type="entry name" value="P-loop containing nucleoside triphosphate hydrolases"/>
    <property type="match status" value="1"/>
</dbReference>
<comment type="caution">
    <text evidence="15">The sequence shown here is derived from an EMBL/GenBank/DDBJ whole genome shotgun (WGS) entry which is preliminary data.</text>
</comment>
<evidence type="ECO:0000256" key="2">
    <source>
        <dbReference type="ARBA" id="ARBA00004496"/>
    </source>
</evidence>
<keyword evidence="10" id="KW-0539">Nucleus</keyword>
<comment type="similarity">
    <text evidence="3">Belongs to the DNA2/NAM7 helicase family.</text>
</comment>
<dbReference type="GO" id="GO:0043139">
    <property type="term" value="F:5'-3' DNA helicase activity"/>
    <property type="evidence" value="ECO:0007669"/>
    <property type="project" value="TreeGrafter"/>
</dbReference>
<dbReference type="Pfam" id="PF13087">
    <property type="entry name" value="AAA_12"/>
    <property type="match status" value="1"/>
</dbReference>
<evidence type="ECO:0000313" key="15">
    <source>
        <dbReference type="EMBL" id="GLC57582.1"/>
    </source>
</evidence>
<dbReference type="AlphaFoldDB" id="A0A9W6F5U6"/>
<keyword evidence="9" id="KW-0067">ATP-binding</keyword>
<feature type="domain" description="Helicase ATP-binding" evidence="14">
    <location>
        <begin position="326"/>
        <end position="588"/>
    </location>
</feature>
<dbReference type="InterPro" id="IPR014001">
    <property type="entry name" value="Helicase_ATP-bd"/>
</dbReference>
<evidence type="ECO:0000256" key="12">
    <source>
        <dbReference type="SAM" id="MobiDB-lite"/>
    </source>
</evidence>
<keyword evidence="8" id="KW-0347">Helicase</keyword>
<feature type="region of interest" description="Disordered" evidence="12">
    <location>
        <begin position="105"/>
        <end position="130"/>
    </location>
</feature>
<evidence type="ECO:0000256" key="6">
    <source>
        <dbReference type="ARBA" id="ARBA00022741"/>
    </source>
</evidence>
<comment type="catalytic activity">
    <reaction evidence="11">
        <text>ATP + H2O = ADP + phosphate + H(+)</text>
        <dbReference type="Rhea" id="RHEA:13065"/>
        <dbReference type="ChEBI" id="CHEBI:15377"/>
        <dbReference type="ChEBI" id="CHEBI:15378"/>
        <dbReference type="ChEBI" id="CHEBI:30616"/>
        <dbReference type="ChEBI" id="CHEBI:43474"/>
        <dbReference type="ChEBI" id="CHEBI:456216"/>
        <dbReference type="EC" id="3.6.4.12"/>
    </reaction>
    <physiologicalReaction direction="left-to-right" evidence="11">
        <dbReference type="Rhea" id="RHEA:13066"/>
    </physiologicalReaction>
</comment>
<dbReference type="SMART" id="SM00382">
    <property type="entry name" value="AAA"/>
    <property type="match status" value="1"/>
</dbReference>
<evidence type="ECO:0000256" key="5">
    <source>
        <dbReference type="ARBA" id="ARBA00022490"/>
    </source>
</evidence>
<dbReference type="Gene3D" id="3.40.50.300">
    <property type="entry name" value="P-loop containing nucleotide triphosphate hydrolases"/>
    <property type="match status" value="2"/>
</dbReference>
<evidence type="ECO:0000256" key="9">
    <source>
        <dbReference type="ARBA" id="ARBA00022840"/>
    </source>
</evidence>
<dbReference type="InterPro" id="IPR027417">
    <property type="entry name" value="P-loop_NTPase"/>
</dbReference>
<evidence type="ECO:0000256" key="3">
    <source>
        <dbReference type="ARBA" id="ARBA00007913"/>
    </source>
</evidence>
<dbReference type="InterPro" id="IPR041679">
    <property type="entry name" value="DNA2/NAM7-like_C"/>
</dbReference>
<feature type="region of interest" description="Disordered" evidence="12">
    <location>
        <begin position="615"/>
        <end position="667"/>
    </location>
</feature>
<evidence type="ECO:0000259" key="14">
    <source>
        <dbReference type="SMART" id="SM00487"/>
    </source>
</evidence>
<dbReference type="InterPro" id="IPR050534">
    <property type="entry name" value="Coronavir_polyprotein_1ab"/>
</dbReference>
<feature type="compositionally biased region" description="Low complexity" evidence="12">
    <location>
        <begin position="650"/>
        <end position="663"/>
    </location>
</feature>
<protein>
    <recommendedName>
        <fullName evidence="4">DNA helicase</fullName>
        <ecNumber evidence="4">3.6.4.12</ecNumber>
    </recommendedName>
</protein>
<dbReference type="EMBL" id="BRXU01000019">
    <property type="protein sequence ID" value="GLC57582.1"/>
    <property type="molecule type" value="Genomic_DNA"/>
</dbReference>
<dbReference type="Pfam" id="PF13086">
    <property type="entry name" value="AAA_11"/>
    <property type="match status" value="1"/>
</dbReference>
<keyword evidence="7" id="KW-0378">Hydrolase</keyword>
<evidence type="ECO:0000256" key="1">
    <source>
        <dbReference type="ARBA" id="ARBA00004123"/>
    </source>
</evidence>
<comment type="subcellular location">
    <subcellularLocation>
        <location evidence="2">Cytoplasm</location>
    </subcellularLocation>
    <subcellularLocation>
        <location evidence="1">Nucleus</location>
    </subcellularLocation>
</comment>
<evidence type="ECO:0000259" key="13">
    <source>
        <dbReference type="SMART" id="SM00382"/>
    </source>
</evidence>
<dbReference type="EC" id="3.6.4.12" evidence="4"/>
<dbReference type="CDD" id="cd18808">
    <property type="entry name" value="SF1_C_Upf1"/>
    <property type="match status" value="1"/>
</dbReference>
<evidence type="ECO:0000256" key="11">
    <source>
        <dbReference type="ARBA" id="ARBA00048432"/>
    </source>
</evidence>
<dbReference type="GO" id="GO:0016787">
    <property type="term" value="F:hydrolase activity"/>
    <property type="evidence" value="ECO:0007669"/>
    <property type="project" value="UniProtKB-KW"/>
</dbReference>
<evidence type="ECO:0000313" key="16">
    <source>
        <dbReference type="Proteomes" id="UP001165080"/>
    </source>
</evidence>
<dbReference type="GO" id="GO:0003723">
    <property type="term" value="F:RNA binding"/>
    <property type="evidence" value="ECO:0007669"/>
    <property type="project" value="InterPro"/>
</dbReference>
<dbReference type="Proteomes" id="UP001165080">
    <property type="component" value="Unassembled WGS sequence"/>
</dbReference>
<evidence type="ECO:0000256" key="7">
    <source>
        <dbReference type="ARBA" id="ARBA00022801"/>
    </source>
</evidence>
<dbReference type="GO" id="GO:0005737">
    <property type="term" value="C:cytoplasm"/>
    <property type="evidence" value="ECO:0007669"/>
    <property type="project" value="UniProtKB-SubCell"/>
</dbReference>
<feature type="domain" description="AAA+ ATPase" evidence="13">
    <location>
        <begin position="344"/>
        <end position="570"/>
    </location>
</feature>